<accession>S8EI39</accession>
<feature type="compositionally biased region" description="Polar residues" evidence="1">
    <location>
        <begin position="123"/>
        <end position="152"/>
    </location>
</feature>
<feature type="compositionally biased region" description="Basic and acidic residues" evidence="1">
    <location>
        <begin position="13"/>
        <end position="22"/>
    </location>
</feature>
<organism evidence="2 3">
    <name type="scientific">Fomitopsis schrenkii</name>
    <name type="common">Brown rot fungus</name>
    <dbReference type="NCBI Taxonomy" id="2126942"/>
    <lineage>
        <taxon>Eukaryota</taxon>
        <taxon>Fungi</taxon>
        <taxon>Dikarya</taxon>
        <taxon>Basidiomycota</taxon>
        <taxon>Agaricomycotina</taxon>
        <taxon>Agaricomycetes</taxon>
        <taxon>Polyporales</taxon>
        <taxon>Fomitopsis</taxon>
    </lineage>
</organism>
<dbReference type="HOGENOM" id="CLU_700268_0_0_1"/>
<proteinExistence type="predicted"/>
<dbReference type="EMBL" id="KE504125">
    <property type="protein sequence ID" value="EPT04802.1"/>
    <property type="molecule type" value="Genomic_DNA"/>
</dbReference>
<evidence type="ECO:0000256" key="1">
    <source>
        <dbReference type="SAM" id="MobiDB-lite"/>
    </source>
</evidence>
<keyword evidence="3" id="KW-1185">Reference proteome</keyword>
<reference evidence="2 3" key="1">
    <citation type="journal article" date="2012" name="Science">
        <title>The Paleozoic origin of enzymatic lignin decomposition reconstructed from 31 fungal genomes.</title>
        <authorList>
            <person name="Floudas D."/>
            <person name="Binder M."/>
            <person name="Riley R."/>
            <person name="Barry K."/>
            <person name="Blanchette R.A."/>
            <person name="Henrissat B."/>
            <person name="Martinez A.T."/>
            <person name="Otillar R."/>
            <person name="Spatafora J.W."/>
            <person name="Yadav J.S."/>
            <person name="Aerts A."/>
            <person name="Benoit I."/>
            <person name="Boyd A."/>
            <person name="Carlson A."/>
            <person name="Copeland A."/>
            <person name="Coutinho P.M."/>
            <person name="de Vries R.P."/>
            <person name="Ferreira P."/>
            <person name="Findley K."/>
            <person name="Foster B."/>
            <person name="Gaskell J."/>
            <person name="Glotzer D."/>
            <person name="Gorecki P."/>
            <person name="Heitman J."/>
            <person name="Hesse C."/>
            <person name="Hori C."/>
            <person name="Igarashi K."/>
            <person name="Jurgens J.A."/>
            <person name="Kallen N."/>
            <person name="Kersten P."/>
            <person name="Kohler A."/>
            <person name="Kuees U."/>
            <person name="Kumar T.K.A."/>
            <person name="Kuo A."/>
            <person name="LaButti K."/>
            <person name="Larrondo L.F."/>
            <person name="Lindquist E."/>
            <person name="Ling A."/>
            <person name="Lombard V."/>
            <person name="Lucas S."/>
            <person name="Lundell T."/>
            <person name="Martin R."/>
            <person name="McLaughlin D.J."/>
            <person name="Morgenstern I."/>
            <person name="Morin E."/>
            <person name="Murat C."/>
            <person name="Nagy L.G."/>
            <person name="Nolan M."/>
            <person name="Ohm R.A."/>
            <person name="Patyshakuliyeva A."/>
            <person name="Rokas A."/>
            <person name="Ruiz-Duenas F.J."/>
            <person name="Sabat G."/>
            <person name="Salamov A."/>
            <person name="Samejima M."/>
            <person name="Schmutz J."/>
            <person name="Slot J.C."/>
            <person name="St John F."/>
            <person name="Stenlid J."/>
            <person name="Sun H."/>
            <person name="Sun S."/>
            <person name="Syed K."/>
            <person name="Tsang A."/>
            <person name="Wiebenga A."/>
            <person name="Young D."/>
            <person name="Pisabarro A."/>
            <person name="Eastwood D.C."/>
            <person name="Martin F."/>
            <person name="Cullen D."/>
            <person name="Grigoriev I.V."/>
            <person name="Hibbett D.S."/>
        </authorList>
    </citation>
    <scope>NUCLEOTIDE SEQUENCE</scope>
    <source>
        <strain evidence="3">FP-58527</strain>
    </source>
</reference>
<evidence type="ECO:0000313" key="2">
    <source>
        <dbReference type="EMBL" id="EPT04802.1"/>
    </source>
</evidence>
<feature type="region of interest" description="Disordered" evidence="1">
    <location>
        <begin position="1"/>
        <end position="31"/>
    </location>
</feature>
<evidence type="ECO:0000313" key="3">
    <source>
        <dbReference type="Proteomes" id="UP000015241"/>
    </source>
</evidence>
<feature type="compositionally biased region" description="Polar residues" evidence="1">
    <location>
        <begin position="52"/>
        <end position="72"/>
    </location>
</feature>
<feature type="region of interest" description="Disordered" evidence="1">
    <location>
        <begin position="43"/>
        <end position="155"/>
    </location>
</feature>
<name>S8EI39_FOMSC</name>
<dbReference type="InParanoid" id="S8EI39"/>
<protein>
    <submittedName>
        <fullName evidence="2">Uncharacterized protein</fullName>
    </submittedName>
</protein>
<dbReference type="Proteomes" id="UP000015241">
    <property type="component" value="Unassembled WGS sequence"/>
</dbReference>
<sequence length="394" mass="42970">MQPPESVPSDTLQKLRDVRADEQVSGPDSQQWLSGFLQQALRDAPSFPQALPATSPNDNGLSRAPSVNSAVTESDDMDWTPQSTPHTSPRFLGPLVPQPSDTSGISVRTYRNPPSRRLGRDMPTSSQPSTGAIAQQHTPTPTLDLNRSTSSPDDGYLPRAFDPLSAVFDLDAIVDGFPRTRYPQPLSSDEIPPFIPDATSHDQAPTNAGSTLIPTRPVDPVTHHEPAQVDDPLSWLDLETLIQATHNDDAQTHNDLDASWLTDMLLNNDVLSSTSLSNPVQISHEEASSLPETTGVLDDFVQDLQAALLEPANPAPLEESLNENYDISRSDDQRLDDPNIDLEWWRQWINEDPDEAPFSGLGPSSSSAARAGSLYNEASTPILNDWTGFTFPTV</sequence>
<gene>
    <name evidence="2" type="ORF">FOMPIDRAFT_82779</name>
</gene>
<dbReference type="AlphaFoldDB" id="S8EI39"/>
<dbReference type="OrthoDB" id="10455238at2759"/>